<protein>
    <submittedName>
        <fullName evidence="1">Uncharacterized protein</fullName>
    </submittedName>
</protein>
<evidence type="ECO:0000313" key="2">
    <source>
        <dbReference type="Proteomes" id="UP000828390"/>
    </source>
</evidence>
<dbReference type="EMBL" id="JAIWYP010000006">
    <property type="protein sequence ID" value="KAH3804060.1"/>
    <property type="molecule type" value="Genomic_DNA"/>
</dbReference>
<keyword evidence="2" id="KW-1185">Reference proteome</keyword>
<reference evidence="1" key="1">
    <citation type="journal article" date="2019" name="bioRxiv">
        <title>The Genome of the Zebra Mussel, Dreissena polymorpha: A Resource for Invasive Species Research.</title>
        <authorList>
            <person name="McCartney M.A."/>
            <person name="Auch B."/>
            <person name="Kono T."/>
            <person name="Mallez S."/>
            <person name="Zhang Y."/>
            <person name="Obille A."/>
            <person name="Becker A."/>
            <person name="Abrahante J.E."/>
            <person name="Garbe J."/>
            <person name="Badalamenti J.P."/>
            <person name="Herman A."/>
            <person name="Mangelson H."/>
            <person name="Liachko I."/>
            <person name="Sullivan S."/>
            <person name="Sone E.D."/>
            <person name="Koren S."/>
            <person name="Silverstein K.A.T."/>
            <person name="Beckman K.B."/>
            <person name="Gohl D.M."/>
        </authorList>
    </citation>
    <scope>NUCLEOTIDE SEQUENCE</scope>
    <source>
        <strain evidence="1">Duluth1</strain>
        <tissue evidence="1">Whole animal</tissue>
    </source>
</reference>
<evidence type="ECO:0000313" key="1">
    <source>
        <dbReference type="EMBL" id="KAH3804060.1"/>
    </source>
</evidence>
<dbReference type="AlphaFoldDB" id="A0A9D4FWJ6"/>
<sequence>MVRSLYYAIIIENRRLHKLGGGRNRQMLSPSWKREIVIIGHDKTLAEIFSTVHEDASEFEASFSVNDAGLISILGNANSFACRSDGK</sequence>
<gene>
    <name evidence="1" type="ORF">DPMN_132338</name>
</gene>
<organism evidence="1 2">
    <name type="scientific">Dreissena polymorpha</name>
    <name type="common">Zebra mussel</name>
    <name type="synonym">Mytilus polymorpha</name>
    <dbReference type="NCBI Taxonomy" id="45954"/>
    <lineage>
        <taxon>Eukaryota</taxon>
        <taxon>Metazoa</taxon>
        <taxon>Spiralia</taxon>
        <taxon>Lophotrochozoa</taxon>
        <taxon>Mollusca</taxon>
        <taxon>Bivalvia</taxon>
        <taxon>Autobranchia</taxon>
        <taxon>Heteroconchia</taxon>
        <taxon>Euheterodonta</taxon>
        <taxon>Imparidentia</taxon>
        <taxon>Neoheterodontei</taxon>
        <taxon>Myida</taxon>
        <taxon>Dreissenoidea</taxon>
        <taxon>Dreissenidae</taxon>
        <taxon>Dreissena</taxon>
    </lineage>
</organism>
<accession>A0A9D4FWJ6</accession>
<reference evidence="1" key="2">
    <citation type="submission" date="2020-11" db="EMBL/GenBank/DDBJ databases">
        <authorList>
            <person name="McCartney M.A."/>
            <person name="Auch B."/>
            <person name="Kono T."/>
            <person name="Mallez S."/>
            <person name="Becker A."/>
            <person name="Gohl D.M."/>
            <person name="Silverstein K.A.T."/>
            <person name="Koren S."/>
            <person name="Bechman K.B."/>
            <person name="Herman A."/>
            <person name="Abrahante J.E."/>
            <person name="Garbe J."/>
        </authorList>
    </citation>
    <scope>NUCLEOTIDE SEQUENCE</scope>
    <source>
        <strain evidence="1">Duluth1</strain>
        <tissue evidence="1">Whole animal</tissue>
    </source>
</reference>
<proteinExistence type="predicted"/>
<comment type="caution">
    <text evidence="1">The sequence shown here is derived from an EMBL/GenBank/DDBJ whole genome shotgun (WGS) entry which is preliminary data.</text>
</comment>
<dbReference type="Proteomes" id="UP000828390">
    <property type="component" value="Unassembled WGS sequence"/>
</dbReference>
<name>A0A9D4FWJ6_DREPO</name>